<keyword evidence="2" id="KW-0449">Lipoprotein</keyword>
<gene>
    <name evidence="2" type="ORF">GCM10011503_24320</name>
</gene>
<comment type="caution">
    <text evidence="2">The sequence shown here is derived from an EMBL/GenBank/DDBJ whole genome shotgun (WGS) entry which is preliminary data.</text>
</comment>
<protein>
    <submittedName>
        <fullName evidence="2">Lipoprotein signal peptide</fullName>
    </submittedName>
</protein>
<dbReference type="InterPro" id="IPR018711">
    <property type="entry name" value="NAGPA"/>
</dbReference>
<evidence type="ECO:0000313" key="2">
    <source>
        <dbReference type="EMBL" id="GGB74751.1"/>
    </source>
</evidence>
<feature type="domain" description="Phosphodiester glycosidase" evidence="1">
    <location>
        <begin position="78"/>
        <end position="224"/>
    </location>
</feature>
<name>A0ABQ1JSU6_9PROT</name>
<dbReference type="Proteomes" id="UP000628854">
    <property type="component" value="Unassembled WGS sequence"/>
</dbReference>
<organism evidence="2 3">
    <name type="scientific">Henriciella pelagia</name>
    <dbReference type="NCBI Taxonomy" id="1977912"/>
    <lineage>
        <taxon>Bacteria</taxon>
        <taxon>Pseudomonadati</taxon>
        <taxon>Pseudomonadota</taxon>
        <taxon>Alphaproteobacteria</taxon>
        <taxon>Hyphomonadales</taxon>
        <taxon>Hyphomonadaceae</taxon>
        <taxon>Henriciella</taxon>
    </lineage>
</organism>
<proteinExistence type="predicted"/>
<dbReference type="RefSeq" id="WP_233123896.1">
    <property type="nucleotide sequence ID" value="NZ_BMKF01000002.1"/>
</dbReference>
<keyword evidence="3" id="KW-1185">Reference proteome</keyword>
<dbReference type="Pfam" id="PF09992">
    <property type="entry name" value="NAGPA"/>
    <property type="match status" value="1"/>
</dbReference>
<evidence type="ECO:0000313" key="3">
    <source>
        <dbReference type="Proteomes" id="UP000628854"/>
    </source>
</evidence>
<sequence>MRSIFVVAAASFTVVGCDLGQPAAGDHCRSLDHKSSPYTVCTFNAERDDIRLFLADSEGRPYLQFGAVADSVRTEGKTLIFAMNGGMYHDDRRPVGFYRDGNGDVATVNTNDGPGNFHMKPNGVFWLDGNRAGVTESQTYLDEGLDPDFATQSGPMVVIDGEVHPSLNPDGTSRRRRNGVGVAANGETVFFVISDVPVTFHDFATLFSEKLRAPNALFLDGQVSRIYAPAYGRDEQGLDMGPIVGVVE</sequence>
<reference evidence="3" key="1">
    <citation type="journal article" date="2019" name="Int. J. Syst. Evol. Microbiol.">
        <title>The Global Catalogue of Microorganisms (GCM) 10K type strain sequencing project: providing services to taxonomists for standard genome sequencing and annotation.</title>
        <authorList>
            <consortium name="The Broad Institute Genomics Platform"/>
            <consortium name="The Broad Institute Genome Sequencing Center for Infectious Disease"/>
            <person name="Wu L."/>
            <person name="Ma J."/>
        </authorList>
    </citation>
    <scope>NUCLEOTIDE SEQUENCE [LARGE SCALE GENOMIC DNA]</scope>
    <source>
        <strain evidence="3">CGMCC 1.15928</strain>
    </source>
</reference>
<dbReference type="EMBL" id="BMKF01000002">
    <property type="protein sequence ID" value="GGB74751.1"/>
    <property type="molecule type" value="Genomic_DNA"/>
</dbReference>
<evidence type="ECO:0000259" key="1">
    <source>
        <dbReference type="Pfam" id="PF09992"/>
    </source>
</evidence>
<dbReference type="PROSITE" id="PS51257">
    <property type="entry name" value="PROKAR_LIPOPROTEIN"/>
    <property type="match status" value="1"/>
</dbReference>
<accession>A0ABQ1JSU6</accession>